<keyword evidence="1" id="KW-0802">TPR repeat</keyword>
<dbReference type="AlphaFoldDB" id="A0A8J7I0T7"/>
<reference evidence="2 3" key="1">
    <citation type="journal article" date="2021" name="Int. J. Syst. Evol. Microbiol.">
        <title>Amazonocrinis nigriterrae gen. nov., sp. nov., Atlanticothrix silvestris gen. nov., sp. nov. and Dendronalium phyllosphericum gen. nov., sp. nov., nostocacean cyanobacteria from Brazilian environments.</title>
        <authorList>
            <person name="Alvarenga D.O."/>
            <person name="Andreote A.P.D."/>
            <person name="Branco L.H.Z."/>
            <person name="Delbaje E."/>
            <person name="Cruz R.B."/>
            <person name="Varani A.M."/>
            <person name="Fiore M.F."/>
        </authorList>
    </citation>
    <scope>NUCLEOTIDE SEQUENCE [LARGE SCALE GENOMIC DNA]</scope>
    <source>
        <strain evidence="2 3">CENA369</strain>
    </source>
</reference>
<dbReference type="PROSITE" id="PS50005">
    <property type="entry name" value="TPR"/>
    <property type="match status" value="1"/>
</dbReference>
<dbReference type="Gene3D" id="1.25.40.10">
    <property type="entry name" value="Tetratricopeptide repeat domain"/>
    <property type="match status" value="1"/>
</dbReference>
<dbReference type="Proteomes" id="UP000662314">
    <property type="component" value="Unassembled WGS sequence"/>
</dbReference>
<accession>A0A8J7I0T7</accession>
<name>A0A8J7I0T7_9NOST</name>
<feature type="repeat" description="TPR" evidence="1">
    <location>
        <begin position="40"/>
        <end position="73"/>
    </location>
</feature>
<proteinExistence type="predicted"/>
<evidence type="ECO:0000313" key="2">
    <source>
        <dbReference type="EMBL" id="MBH8573929.1"/>
    </source>
</evidence>
<dbReference type="EMBL" id="JAECZA010000049">
    <property type="protein sequence ID" value="MBH8573929.1"/>
    <property type="molecule type" value="Genomic_DNA"/>
</dbReference>
<evidence type="ECO:0000313" key="3">
    <source>
        <dbReference type="Proteomes" id="UP000662314"/>
    </source>
</evidence>
<gene>
    <name evidence="2" type="ORF">I8752_13040</name>
</gene>
<dbReference type="InterPro" id="IPR011990">
    <property type="entry name" value="TPR-like_helical_dom_sf"/>
</dbReference>
<keyword evidence="3" id="KW-1185">Reference proteome</keyword>
<dbReference type="SUPFAM" id="SSF48452">
    <property type="entry name" value="TPR-like"/>
    <property type="match status" value="1"/>
</dbReference>
<dbReference type="InterPro" id="IPR019734">
    <property type="entry name" value="TPR_rpt"/>
</dbReference>
<comment type="caution">
    <text evidence="2">The sequence shown here is derived from an EMBL/GenBank/DDBJ whole genome shotgun (WGS) entry which is preliminary data.</text>
</comment>
<protein>
    <recommendedName>
        <fullName evidence="4">TPR repeat-containing protein</fullName>
    </recommendedName>
</protein>
<evidence type="ECO:0008006" key="4">
    <source>
        <dbReference type="Google" id="ProtNLM"/>
    </source>
</evidence>
<organism evidence="2 3">
    <name type="scientific">Dendronalium phyllosphericum CENA369</name>
    <dbReference type="NCBI Taxonomy" id="1725256"/>
    <lineage>
        <taxon>Bacteria</taxon>
        <taxon>Bacillati</taxon>
        <taxon>Cyanobacteriota</taxon>
        <taxon>Cyanophyceae</taxon>
        <taxon>Nostocales</taxon>
        <taxon>Nostocaceae</taxon>
        <taxon>Dendronalium</taxon>
        <taxon>Dendronalium phyllosphericum</taxon>
    </lineage>
</organism>
<evidence type="ECO:0000256" key="1">
    <source>
        <dbReference type="PROSITE-ProRule" id="PRU00339"/>
    </source>
</evidence>
<dbReference type="RefSeq" id="WP_214432761.1">
    <property type="nucleotide sequence ID" value="NZ_CAWPUQ010000283.1"/>
</dbReference>
<sequence>MTQTVESLFDTGLERYKAGEAADALIPVFKEVCDRAPKTGSAWICLAWLYMLDNQSNLAYKAAQKAVKLNPQDPQARVNLAVAMLETSQKGIRQHVDFVKQLIFVNPEWRDEIQNSIEDGLSRKPDWQSLAKVKSWIFEE</sequence>